<dbReference type="InterPro" id="IPR038056">
    <property type="entry name" value="YjbR-like_sf"/>
</dbReference>
<dbReference type="Gene3D" id="3.90.1150.30">
    <property type="match status" value="1"/>
</dbReference>
<accession>A0A1H7TCY2</accession>
<protein>
    <recommendedName>
        <fullName evidence="3">YjbR protein</fullName>
    </recommendedName>
</protein>
<keyword evidence="2" id="KW-1185">Reference proteome</keyword>
<dbReference type="OrthoDB" id="6167040at2"/>
<dbReference type="RefSeq" id="WP_055502547.1">
    <property type="nucleotide sequence ID" value="NZ_BBZG01000001.1"/>
</dbReference>
<dbReference type="Proteomes" id="UP000198953">
    <property type="component" value="Unassembled WGS sequence"/>
</dbReference>
<evidence type="ECO:0000313" key="1">
    <source>
        <dbReference type="EMBL" id="SEL82558.1"/>
    </source>
</evidence>
<evidence type="ECO:0000313" key="2">
    <source>
        <dbReference type="Proteomes" id="UP000198953"/>
    </source>
</evidence>
<dbReference type="SUPFAM" id="SSF142906">
    <property type="entry name" value="YjbR-like"/>
    <property type="match status" value="1"/>
</dbReference>
<evidence type="ECO:0008006" key="3">
    <source>
        <dbReference type="Google" id="ProtNLM"/>
    </source>
</evidence>
<organism evidence="1 2">
    <name type="scientific">Nonomuraea pusilla</name>
    <dbReference type="NCBI Taxonomy" id="46177"/>
    <lineage>
        <taxon>Bacteria</taxon>
        <taxon>Bacillati</taxon>
        <taxon>Actinomycetota</taxon>
        <taxon>Actinomycetes</taxon>
        <taxon>Streptosporangiales</taxon>
        <taxon>Streptosporangiaceae</taxon>
        <taxon>Nonomuraea</taxon>
    </lineage>
</organism>
<proteinExistence type="predicted"/>
<name>A0A1H7TCY2_9ACTN</name>
<dbReference type="Pfam" id="PF04237">
    <property type="entry name" value="YjbR"/>
    <property type="match status" value="1"/>
</dbReference>
<dbReference type="EMBL" id="FOBF01000007">
    <property type="protein sequence ID" value="SEL82558.1"/>
    <property type="molecule type" value="Genomic_DNA"/>
</dbReference>
<dbReference type="AlphaFoldDB" id="A0A1H7TCY2"/>
<dbReference type="STRING" id="46177.SAMN05660976_03440"/>
<gene>
    <name evidence="1" type="ORF">SAMN05660976_03440</name>
</gene>
<reference evidence="1 2" key="1">
    <citation type="submission" date="2016-10" db="EMBL/GenBank/DDBJ databases">
        <authorList>
            <person name="de Groot N.N."/>
        </authorList>
    </citation>
    <scope>NUCLEOTIDE SEQUENCE [LARGE SCALE GENOMIC DNA]</scope>
    <source>
        <strain evidence="1 2">DSM 43357</strain>
    </source>
</reference>
<sequence length="117" mass="13818">MITVDDVRRFALTLPRTSEHLIRDRVKFRVGRIVYVAFSRDETVMGFGFPKEERAALVAAEPEKFLMPRESDLRYHWVEVRTSAVDEAEMRELVLEAWRMCVPKKVRLEQQRQAARP</sequence>
<dbReference type="InterPro" id="IPR058532">
    <property type="entry name" value="YjbR/MT2646/Rv2570-like"/>
</dbReference>